<dbReference type="Ensembl" id="ENSGEVT00005000047.1">
    <property type="protein sequence ID" value="ENSGEVP00005000046.1"/>
    <property type="gene ID" value="ENSGEVG00005000046.1"/>
</dbReference>
<evidence type="ECO:0000259" key="11">
    <source>
        <dbReference type="Pfam" id="PF16858"/>
    </source>
</evidence>
<dbReference type="InterPro" id="IPR009378">
    <property type="entry name" value="H2_N"/>
</dbReference>
<feature type="domain" description="Condensin-2 complex subunit H2 C-terminal" evidence="11">
    <location>
        <begin position="581"/>
        <end position="709"/>
    </location>
</feature>
<dbReference type="Pfam" id="PF16869">
    <property type="entry name" value="CNDH2_M"/>
    <property type="match status" value="1"/>
</dbReference>
<evidence type="ECO:0000256" key="2">
    <source>
        <dbReference type="ARBA" id="ARBA00007844"/>
    </source>
</evidence>
<comment type="similarity">
    <text evidence="2">Belongs to the CND2 H2 (condensin-2 subunit 2) family.</text>
</comment>
<dbReference type="GO" id="GO:0051306">
    <property type="term" value="P:mitotic sister chromatid separation"/>
    <property type="evidence" value="ECO:0007669"/>
    <property type="project" value="Ensembl"/>
</dbReference>
<evidence type="ECO:0000313" key="13">
    <source>
        <dbReference type="Ensembl" id="ENSGEVP00005000046.1"/>
    </source>
</evidence>
<evidence type="ECO:0000313" key="14">
    <source>
        <dbReference type="Proteomes" id="UP000694390"/>
    </source>
</evidence>
<dbReference type="InterPro" id="IPR031739">
    <property type="entry name" value="Ncaph2"/>
</dbReference>
<feature type="region of interest" description="Disordered" evidence="8">
    <location>
        <begin position="337"/>
        <end position="395"/>
    </location>
</feature>
<dbReference type="GeneID" id="115636082"/>
<evidence type="ECO:0000256" key="9">
    <source>
        <dbReference type="SAM" id="SignalP"/>
    </source>
</evidence>
<dbReference type="GO" id="GO:0000796">
    <property type="term" value="C:condensin complex"/>
    <property type="evidence" value="ECO:0007669"/>
    <property type="project" value="Ensembl"/>
</dbReference>
<accession>A0A8C4VEY4</accession>
<dbReference type="GO" id="GO:0010032">
    <property type="term" value="P:meiotic chromosome condensation"/>
    <property type="evidence" value="ECO:0007669"/>
    <property type="project" value="Ensembl"/>
</dbReference>
<dbReference type="PANTHER" id="PTHR14324:SF3">
    <property type="entry name" value="CONDENSIN-2 COMPLEX SUBUNIT H2"/>
    <property type="match status" value="1"/>
</dbReference>
<feature type="region of interest" description="Disordered" evidence="8">
    <location>
        <begin position="180"/>
        <end position="201"/>
    </location>
</feature>
<dbReference type="Pfam" id="PF06278">
    <property type="entry name" value="CNDH2_N"/>
    <property type="match status" value="1"/>
</dbReference>
<protein>
    <recommendedName>
        <fullName evidence="3">Condensin-2 complex subunit H2</fullName>
    </recommendedName>
    <alternativeName>
        <fullName evidence="6">Non-SMC condensin II complex subunit H2</fullName>
    </alternativeName>
</protein>
<evidence type="ECO:0000256" key="8">
    <source>
        <dbReference type="SAM" id="MobiDB-lite"/>
    </source>
</evidence>
<evidence type="ECO:0000256" key="1">
    <source>
        <dbReference type="ARBA" id="ARBA00004123"/>
    </source>
</evidence>
<dbReference type="GO" id="GO:0033077">
    <property type="term" value="P:T cell differentiation in thymus"/>
    <property type="evidence" value="ECO:0007669"/>
    <property type="project" value="Ensembl"/>
</dbReference>
<feature type="coiled-coil region" evidence="7">
    <location>
        <begin position="510"/>
        <end position="544"/>
    </location>
</feature>
<evidence type="ECO:0000256" key="3">
    <source>
        <dbReference type="ARBA" id="ARBA00016903"/>
    </source>
</evidence>
<feature type="chain" id="PRO_5034413832" description="Condensin-2 complex subunit H2" evidence="9">
    <location>
        <begin position="19"/>
        <end position="719"/>
    </location>
</feature>
<feature type="domain" description="Condensin II complex subunit H2 middle" evidence="12">
    <location>
        <begin position="237"/>
        <end position="303"/>
    </location>
</feature>
<reference evidence="13" key="2">
    <citation type="submission" date="2025-09" db="UniProtKB">
        <authorList>
            <consortium name="Ensembl"/>
        </authorList>
    </citation>
    <scope>IDENTIFICATION</scope>
</reference>
<evidence type="ECO:0000256" key="7">
    <source>
        <dbReference type="SAM" id="Coils"/>
    </source>
</evidence>
<dbReference type="GO" id="GO:0007076">
    <property type="term" value="P:mitotic chromosome condensation"/>
    <property type="evidence" value="ECO:0007669"/>
    <property type="project" value="Ensembl"/>
</dbReference>
<comment type="subcellular location">
    <subcellularLocation>
        <location evidence="1">Nucleus</location>
    </subcellularLocation>
</comment>
<dbReference type="GO" id="GO:0051309">
    <property type="term" value="P:female meiosis chromosome separation"/>
    <property type="evidence" value="ECO:0007669"/>
    <property type="project" value="Ensembl"/>
</dbReference>
<name>A0A8C4VEY4_9SAUR</name>
<dbReference type="GO" id="GO:0030054">
    <property type="term" value="C:cell junction"/>
    <property type="evidence" value="ECO:0007669"/>
    <property type="project" value="Ensembl"/>
</dbReference>
<dbReference type="GO" id="GO:0051984">
    <property type="term" value="P:positive regulation of chromosome segregation"/>
    <property type="evidence" value="ECO:0007669"/>
    <property type="project" value="Ensembl"/>
</dbReference>
<dbReference type="CTD" id="29781"/>
<keyword evidence="5" id="KW-0539">Nucleus</keyword>
<dbReference type="AlphaFoldDB" id="A0A8C4VEY4"/>
<dbReference type="InterPro" id="IPR031737">
    <property type="entry name" value="CNDH2_C"/>
</dbReference>
<dbReference type="GO" id="GO:0003682">
    <property type="term" value="F:chromatin binding"/>
    <property type="evidence" value="ECO:0007669"/>
    <property type="project" value="TreeGrafter"/>
</dbReference>
<dbReference type="GO" id="GO:0000794">
    <property type="term" value="C:condensed nuclear chromosome"/>
    <property type="evidence" value="ECO:0007669"/>
    <property type="project" value="Ensembl"/>
</dbReference>
<sequence>MLQHSLVLGRLKVLLGAAERLAACPAQGQRLAGNRKQEETEERLSNEVVKQRLEALGKGRDQQGRAAATSSVPRQQLAGLREPLPKGSVTMEDVESRFLHLLQPIRDLTKNWEVDVAAQLGEYLEELDQICISFDGGKTTMNFIEAALLIQGSACIYSRKVEYLYSLVYQALDFISNKKRDKQPTSVGEDGTDADVSAGPRKEEEEFLSLDDIKDTNVVSVDMKKDHQPNTVNIVPLTPMALVPPEETEKKDNPLFSRKGEILASRKDFRMNTCTPHANGAFMLELAGLSPTQYFQARRQAGDLGSATGGQTAAPGSGNAPVDVSACETPIPVLNFSENEGTVAPDGGGGGDDDDDAGRGGDFLSDAPEGGVETSPAAVEHIQQQKSAPEGKGYMLRERAPAVEPSVHIKEMLDPWRSLDPFDDSEDKPFKKGRPFTVPRELDDVPGRKRKRWTPRKLQDFMKWFSASQNDRADSRTTKKKGPTFADLEVLYWKQLKERMAAQRKLQRRMGLLLGKHLQEEEQLEEAEEELNAVEEERLDDYLDHDGGADDFLEQEDVHPAALEQLAEGDLGPCTIPDSLSYEELVRRNVELFIANSQKYARETVLSQRIRDWEDKMEPKLQEQEERAAFDIHSYGDQLAASCGQLGEWHTFASLVAGKPAFEVCRSMLASLQLANDYTVEISQQPGLEEAVDTMRLRLLTQERAHERFRTYMAPSVSN</sequence>
<evidence type="ECO:0000256" key="4">
    <source>
        <dbReference type="ARBA" id="ARBA00023067"/>
    </source>
</evidence>
<feature type="domain" description="Condensin II complex subunit H2 N-terminal" evidence="10">
    <location>
        <begin position="96"/>
        <end position="214"/>
    </location>
</feature>
<evidence type="ECO:0000256" key="5">
    <source>
        <dbReference type="ARBA" id="ARBA00023242"/>
    </source>
</evidence>
<dbReference type="PANTHER" id="PTHR14324">
    <property type="entry name" value="CONDENSIN-2 COMPLEX SUBUNIT H2"/>
    <property type="match status" value="1"/>
</dbReference>
<dbReference type="Pfam" id="PF16858">
    <property type="entry name" value="CNDH2_C"/>
    <property type="match status" value="1"/>
</dbReference>
<dbReference type="InterPro" id="IPR031719">
    <property type="entry name" value="H2_M"/>
</dbReference>
<dbReference type="OrthoDB" id="10038475at2759"/>
<dbReference type="GO" id="GO:0005654">
    <property type="term" value="C:nucleoplasm"/>
    <property type="evidence" value="ECO:0007669"/>
    <property type="project" value="Ensembl"/>
</dbReference>
<reference evidence="13" key="1">
    <citation type="submission" date="2025-08" db="UniProtKB">
        <authorList>
            <consortium name="Ensembl"/>
        </authorList>
    </citation>
    <scope>IDENTIFICATION</scope>
</reference>
<keyword evidence="9" id="KW-0732">Signal</keyword>
<evidence type="ECO:0000259" key="10">
    <source>
        <dbReference type="Pfam" id="PF06278"/>
    </source>
</evidence>
<proteinExistence type="inferred from homology"/>
<dbReference type="RefSeq" id="XP_030391675.1">
    <property type="nucleotide sequence ID" value="XM_030535815.1"/>
</dbReference>
<dbReference type="GeneTree" id="ENSGT00390000014443"/>
<organism evidence="13 14">
    <name type="scientific">Gopherus evgoodei</name>
    <name type="common">Goodes thornscrub tortoise</name>
    <dbReference type="NCBI Taxonomy" id="1825980"/>
    <lineage>
        <taxon>Eukaryota</taxon>
        <taxon>Metazoa</taxon>
        <taxon>Chordata</taxon>
        <taxon>Craniata</taxon>
        <taxon>Vertebrata</taxon>
        <taxon>Euteleostomi</taxon>
        <taxon>Archelosauria</taxon>
        <taxon>Testudinata</taxon>
        <taxon>Testudines</taxon>
        <taxon>Cryptodira</taxon>
        <taxon>Durocryptodira</taxon>
        <taxon>Testudinoidea</taxon>
        <taxon>Testudinidae</taxon>
        <taxon>Gopherus</taxon>
    </lineage>
</organism>
<gene>
    <name evidence="13" type="primary">NCAPH2</name>
</gene>
<feature type="region of interest" description="Disordered" evidence="8">
    <location>
        <begin position="58"/>
        <end position="79"/>
    </location>
</feature>
<dbReference type="GO" id="GO:0045171">
    <property type="term" value="C:intercellular bridge"/>
    <property type="evidence" value="ECO:0007669"/>
    <property type="project" value="Ensembl"/>
</dbReference>
<dbReference type="Proteomes" id="UP000694390">
    <property type="component" value="Unassembled WGS sequence"/>
</dbReference>
<evidence type="ECO:0000259" key="12">
    <source>
        <dbReference type="Pfam" id="PF16869"/>
    </source>
</evidence>
<keyword evidence="4" id="KW-0226">DNA condensation</keyword>
<keyword evidence="7" id="KW-0175">Coiled coil</keyword>
<feature type="signal peptide" evidence="9">
    <location>
        <begin position="1"/>
        <end position="18"/>
    </location>
</feature>
<keyword evidence="14" id="KW-1185">Reference proteome</keyword>
<dbReference type="GO" id="GO:1905820">
    <property type="term" value="P:positive regulation of chromosome separation"/>
    <property type="evidence" value="ECO:0007669"/>
    <property type="project" value="Ensembl"/>
</dbReference>
<evidence type="ECO:0000256" key="6">
    <source>
        <dbReference type="ARBA" id="ARBA00030479"/>
    </source>
</evidence>